<evidence type="ECO:0000313" key="1">
    <source>
        <dbReference type="EMBL" id="CAL4105611.1"/>
    </source>
</evidence>
<name>A0AAV2R0H5_MEGNR</name>
<evidence type="ECO:0000313" key="2">
    <source>
        <dbReference type="Proteomes" id="UP001497623"/>
    </source>
</evidence>
<sequence>MCLSAITHPAFRSIVSTVHNAQDIEELIGEALIYQHMFEKRTSPWEMQTWDYEELQDFKLKLKRVDRLYYINHFDDQVSSRTFEILLRMTYKKEKIFVHLSAGCDFTGFDCQGGGEIYITRSANIFLKSIVEEHHDPQSIYNSLVEDGYKVEEPTQFGGAPMLKFLTHQAVHDNRDTLSYYPEVLPSILTDSVTDFIQVQETRYHHNG</sequence>
<organism evidence="1 2">
    <name type="scientific">Meganyctiphanes norvegica</name>
    <name type="common">Northern krill</name>
    <name type="synonym">Thysanopoda norvegica</name>
    <dbReference type="NCBI Taxonomy" id="48144"/>
    <lineage>
        <taxon>Eukaryota</taxon>
        <taxon>Metazoa</taxon>
        <taxon>Ecdysozoa</taxon>
        <taxon>Arthropoda</taxon>
        <taxon>Crustacea</taxon>
        <taxon>Multicrustacea</taxon>
        <taxon>Malacostraca</taxon>
        <taxon>Eumalacostraca</taxon>
        <taxon>Eucarida</taxon>
        <taxon>Euphausiacea</taxon>
        <taxon>Euphausiidae</taxon>
        <taxon>Meganyctiphanes</taxon>
    </lineage>
</organism>
<comment type="caution">
    <text evidence="1">The sequence shown here is derived from an EMBL/GenBank/DDBJ whole genome shotgun (WGS) entry which is preliminary data.</text>
</comment>
<reference evidence="1 2" key="1">
    <citation type="submission" date="2024-05" db="EMBL/GenBank/DDBJ databases">
        <authorList>
            <person name="Wallberg A."/>
        </authorList>
    </citation>
    <scope>NUCLEOTIDE SEQUENCE [LARGE SCALE GENOMIC DNA]</scope>
</reference>
<protein>
    <submittedName>
        <fullName evidence="1">Uncharacterized protein</fullName>
    </submittedName>
</protein>
<gene>
    <name evidence="1" type="ORF">MNOR_LOCUS18131</name>
</gene>
<dbReference type="EMBL" id="CAXKWB010012817">
    <property type="protein sequence ID" value="CAL4105611.1"/>
    <property type="molecule type" value="Genomic_DNA"/>
</dbReference>
<keyword evidence="2" id="KW-1185">Reference proteome</keyword>
<proteinExistence type="predicted"/>
<accession>A0AAV2R0H5</accession>
<dbReference type="AlphaFoldDB" id="A0AAV2R0H5"/>
<dbReference type="Proteomes" id="UP001497623">
    <property type="component" value="Unassembled WGS sequence"/>
</dbReference>